<dbReference type="SUPFAM" id="SSF54427">
    <property type="entry name" value="NTF2-like"/>
    <property type="match status" value="1"/>
</dbReference>
<evidence type="ECO:0000259" key="10">
    <source>
        <dbReference type="PROSITE" id="PS51281"/>
    </source>
</evidence>
<evidence type="ECO:0000256" key="3">
    <source>
        <dbReference type="ARBA" id="ARBA00022448"/>
    </source>
</evidence>
<dbReference type="Gene3D" id="3.10.450.50">
    <property type="match status" value="1"/>
</dbReference>
<evidence type="ECO:0000256" key="7">
    <source>
        <dbReference type="ARBA" id="ARBA00023242"/>
    </source>
</evidence>
<dbReference type="PROSITE" id="PS51281">
    <property type="entry name" value="TAP_C"/>
    <property type="match status" value="1"/>
</dbReference>
<dbReference type="GO" id="GO:0005737">
    <property type="term" value="C:cytoplasm"/>
    <property type="evidence" value="ECO:0007669"/>
    <property type="project" value="InterPro"/>
</dbReference>
<name>A0A9P0E2D9_NEZVI</name>
<protein>
    <recommendedName>
        <fullName evidence="13">Nuclear RNA export factor 1</fullName>
    </recommendedName>
</protein>
<sequence>MPNNRRGGRDRSNYYKGNEHDDRVPSHNNDGGRRVSFKNHNSGRNKHNRQRGWDTKVRAALMDEDIEMSGNMRGNERFNNRRRNNHDEGGGGWGRNPKVFQESPTQWYKISIRNGHKYDKDYLLKLLASFIKPCPMVPYLFKVSRDETSFIVEDHRAAQELSHADRKITANDGWKLFIRVRPVTPLVEVDTKLSTAIKGVMSTRYNAELKALNLSKFHSDGLFLNQDIFVPLNRPNIMMAVLDIIGEIIPDLIALDLSDNKLNVTEHMKLMVEKCPNVKMLHLGNNKLRDIKQLDSLKGLPLEELILDGNSLCDRFNEQETYIRAVRQRFPKVVKLDGLDLPPPILFDVEDEGRLPMSRPSFLASEEGAIVVRQFIEQYYFLYDAEGSREPLHQAYHDSALFSLDAYAPPGEPYGQMGPYLAESRNLTRVSNLDRRVRLMKKGKLSIVEALNHLPRTKHYPTTFHIDLVIFTPQLIQLNVCGLFSETTKKTPMKYFNRVFLIVPAGSGFCIINDQLTVLLATSEQVKKYNKLKAEAAAAAAAQPEVPPAIVPVPEVVPVNAAIPVVEPDLAMKQQMVTTLSANSGMNLIWSEKCLNETNWNFEQAMFAFNKLQKAGSIPAEAFVK</sequence>
<evidence type="ECO:0000256" key="8">
    <source>
        <dbReference type="SAM" id="MobiDB-lite"/>
    </source>
</evidence>
<dbReference type="SUPFAM" id="SSF46934">
    <property type="entry name" value="UBA-like"/>
    <property type="match status" value="1"/>
</dbReference>
<dbReference type="Pfam" id="PF24048">
    <property type="entry name" value="LRR_NXF1-5"/>
    <property type="match status" value="1"/>
</dbReference>
<dbReference type="InterPro" id="IPR002075">
    <property type="entry name" value="NTF2_dom"/>
</dbReference>
<dbReference type="Gene3D" id="3.80.10.10">
    <property type="entry name" value="Ribonuclease Inhibitor"/>
    <property type="match status" value="1"/>
</dbReference>
<keyword evidence="4" id="KW-0433">Leucine-rich repeat</keyword>
<organism evidence="11 12">
    <name type="scientific">Nezara viridula</name>
    <name type="common">Southern green stink bug</name>
    <name type="synonym">Cimex viridulus</name>
    <dbReference type="NCBI Taxonomy" id="85310"/>
    <lineage>
        <taxon>Eukaryota</taxon>
        <taxon>Metazoa</taxon>
        <taxon>Ecdysozoa</taxon>
        <taxon>Arthropoda</taxon>
        <taxon>Hexapoda</taxon>
        <taxon>Insecta</taxon>
        <taxon>Pterygota</taxon>
        <taxon>Neoptera</taxon>
        <taxon>Paraneoptera</taxon>
        <taxon>Hemiptera</taxon>
        <taxon>Heteroptera</taxon>
        <taxon>Panheteroptera</taxon>
        <taxon>Pentatomomorpha</taxon>
        <taxon>Pentatomoidea</taxon>
        <taxon>Pentatomidae</taxon>
        <taxon>Pentatominae</taxon>
        <taxon>Nezara</taxon>
    </lineage>
</organism>
<dbReference type="InterPro" id="IPR030217">
    <property type="entry name" value="NXF_fam"/>
</dbReference>
<dbReference type="InterPro" id="IPR012677">
    <property type="entry name" value="Nucleotide-bd_a/b_plait_sf"/>
</dbReference>
<dbReference type="Gene3D" id="3.30.70.330">
    <property type="match status" value="1"/>
</dbReference>
<dbReference type="GO" id="GO:0003723">
    <property type="term" value="F:RNA binding"/>
    <property type="evidence" value="ECO:0007669"/>
    <property type="project" value="InterPro"/>
</dbReference>
<keyword evidence="12" id="KW-1185">Reference proteome</keyword>
<dbReference type="FunFam" id="3.80.10.10:FF:000384">
    <property type="entry name" value="Nuclear RNA export factor 1"/>
    <property type="match status" value="1"/>
</dbReference>
<evidence type="ECO:0000256" key="2">
    <source>
        <dbReference type="ARBA" id="ARBA00009285"/>
    </source>
</evidence>
<dbReference type="InterPro" id="IPR005637">
    <property type="entry name" value="TAP_C_dom"/>
</dbReference>
<evidence type="ECO:0000259" key="9">
    <source>
        <dbReference type="PROSITE" id="PS50177"/>
    </source>
</evidence>
<dbReference type="PANTHER" id="PTHR10662">
    <property type="entry name" value="NUCLEAR RNA EXPORT FACTOR"/>
    <property type="match status" value="1"/>
</dbReference>
<dbReference type="SUPFAM" id="SSF52058">
    <property type="entry name" value="L domain-like"/>
    <property type="match status" value="1"/>
</dbReference>
<dbReference type="InterPro" id="IPR015245">
    <property type="entry name" value="Tap_RNA-bd"/>
</dbReference>
<dbReference type="InterPro" id="IPR001611">
    <property type="entry name" value="Leu-rich_rpt"/>
</dbReference>
<dbReference type="CDD" id="cd00780">
    <property type="entry name" value="NTF2"/>
    <property type="match status" value="1"/>
</dbReference>
<dbReference type="PANTHER" id="PTHR10662:SF22">
    <property type="entry name" value="NUCLEAR RNA EXPORT FACTOR 1"/>
    <property type="match status" value="1"/>
</dbReference>
<dbReference type="CDD" id="cd14342">
    <property type="entry name" value="UBA_TAP-C"/>
    <property type="match status" value="1"/>
</dbReference>
<dbReference type="Gene3D" id="1.10.8.10">
    <property type="entry name" value="DNA helicase RuvA subunit, C-terminal domain"/>
    <property type="match status" value="1"/>
</dbReference>
<feature type="compositionally biased region" description="Basic and acidic residues" evidence="8">
    <location>
        <begin position="74"/>
        <end position="89"/>
    </location>
</feature>
<feature type="compositionally biased region" description="Basic and acidic residues" evidence="8">
    <location>
        <begin position="7"/>
        <end position="33"/>
    </location>
</feature>
<dbReference type="InterPro" id="IPR032675">
    <property type="entry name" value="LRR_dom_sf"/>
</dbReference>
<evidence type="ECO:0000313" key="11">
    <source>
        <dbReference type="EMBL" id="CAH1388538.1"/>
    </source>
</evidence>
<dbReference type="Proteomes" id="UP001152798">
    <property type="component" value="Chromosome 1"/>
</dbReference>
<feature type="domain" description="TAP-C" evidence="10">
    <location>
        <begin position="571"/>
        <end position="625"/>
    </location>
</feature>
<comment type="similarity">
    <text evidence="2">Belongs to the NXF family.</text>
</comment>
<dbReference type="PROSITE" id="PS51450">
    <property type="entry name" value="LRR"/>
    <property type="match status" value="1"/>
</dbReference>
<accession>A0A9P0E2D9</accession>
<dbReference type="InterPro" id="IPR018222">
    <property type="entry name" value="Nuclear_transport_factor_2_euk"/>
</dbReference>
<dbReference type="SMART" id="SM00804">
    <property type="entry name" value="TAP_C"/>
    <property type="match status" value="1"/>
</dbReference>
<keyword evidence="6" id="KW-0509">mRNA transport</keyword>
<feature type="compositionally biased region" description="Basic residues" evidence="8">
    <location>
        <begin position="35"/>
        <end position="50"/>
    </location>
</feature>
<dbReference type="InterPro" id="IPR032710">
    <property type="entry name" value="NTF2-like_dom_sf"/>
</dbReference>
<comment type="subcellular location">
    <subcellularLocation>
        <location evidence="1">Nucleus</location>
        <location evidence="1">Nucleoplasm</location>
    </subcellularLocation>
</comment>
<dbReference type="EMBL" id="OV725077">
    <property type="protein sequence ID" value="CAH1388538.1"/>
    <property type="molecule type" value="Genomic_DNA"/>
</dbReference>
<reference evidence="11" key="1">
    <citation type="submission" date="2022-01" db="EMBL/GenBank/DDBJ databases">
        <authorList>
            <person name="King R."/>
        </authorList>
    </citation>
    <scope>NUCLEOTIDE SEQUENCE</scope>
</reference>
<feature type="region of interest" description="Disordered" evidence="8">
    <location>
        <begin position="1"/>
        <end position="55"/>
    </location>
</feature>
<dbReference type="InterPro" id="IPR035979">
    <property type="entry name" value="RBD_domain_sf"/>
</dbReference>
<gene>
    <name evidence="11" type="ORF">NEZAVI_LOCUS138</name>
</gene>
<evidence type="ECO:0000313" key="12">
    <source>
        <dbReference type="Proteomes" id="UP001152798"/>
    </source>
</evidence>
<evidence type="ECO:0000256" key="4">
    <source>
        <dbReference type="ARBA" id="ARBA00022614"/>
    </source>
</evidence>
<dbReference type="PROSITE" id="PS50177">
    <property type="entry name" value="NTF2_DOMAIN"/>
    <property type="match status" value="1"/>
</dbReference>
<evidence type="ECO:0008006" key="13">
    <source>
        <dbReference type="Google" id="ProtNLM"/>
    </source>
</evidence>
<proteinExistence type="inferred from homology"/>
<dbReference type="GO" id="GO:0016973">
    <property type="term" value="P:poly(A)+ mRNA export from nucleus"/>
    <property type="evidence" value="ECO:0007669"/>
    <property type="project" value="TreeGrafter"/>
</dbReference>
<keyword evidence="5" id="KW-0677">Repeat</keyword>
<feature type="region of interest" description="Disordered" evidence="8">
    <location>
        <begin position="70"/>
        <end position="98"/>
    </location>
</feature>
<keyword evidence="3" id="KW-0813">Transport</keyword>
<evidence type="ECO:0000256" key="6">
    <source>
        <dbReference type="ARBA" id="ARBA00022816"/>
    </source>
</evidence>
<keyword evidence="7" id="KW-0539">Nucleus</keyword>
<feature type="domain" description="NTF2" evidence="9">
    <location>
        <begin position="371"/>
        <end position="518"/>
    </location>
</feature>
<dbReference type="InterPro" id="IPR009060">
    <property type="entry name" value="UBA-like_sf"/>
</dbReference>
<dbReference type="Pfam" id="PF22602">
    <property type="entry name" value="NXF_NTF2"/>
    <property type="match status" value="1"/>
</dbReference>
<dbReference type="Pfam" id="PF03943">
    <property type="entry name" value="TAP_C"/>
    <property type="match status" value="1"/>
</dbReference>
<dbReference type="GO" id="GO:0005654">
    <property type="term" value="C:nucleoplasm"/>
    <property type="evidence" value="ECO:0007669"/>
    <property type="project" value="UniProtKB-SubCell"/>
</dbReference>
<dbReference type="InterPro" id="IPR057125">
    <property type="entry name" value="NXF1/2/3/5-like_LRR"/>
</dbReference>
<evidence type="ECO:0000256" key="5">
    <source>
        <dbReference type="ARBA" id="ARBA00022737"/>
    </source>
</evidence>
<evidence type="ECO:0000256" key="1">
    <source>
        <dbReference type="ARBA" id="ARBA00004642"/>
    </source>
</evidence>
<dbReference type="AlphaFoldDB" id="A0A9P0E2D9"/>
<dbReference type="Pfam" id="PF09162">
    <property type="entry name" value="Tap-RNA_bind"/>
    <property type="match status" value="1"/>
</dbReference>
<dbReference type="SUPFAM" id="SSF54928">
    <property type="entry name" value="RNA-binding domain, RBD"/>
    <property type="match status" value="1"/>
</dbReference>
<dbReference type="FunFam" id="1.10.8.10:FF:000018">
    <property type="entry name" value="Nuclear RNA export factor 1"/>
    <property type="match status" value="1"/>
</dbReference>